<sequence>MYESLTISMGPQAPALRIPRAKVEDRHAGGAPRLLRLYDPTPLETPLGRLIPRHTDDSGEPENRRPARPAIELTPAGTVKALSLEEQTLVTTTLGPQPAERLLFYPDGALRRLFPQDGKLNAYLSWQDEKATAPLMRLELPPDPNVLEAGRRVLQARCISLLFYPSGALQSVSLWTGETVPWPTPVGTLPARIGLAFHENGALASLEPARPVEILTPLGPVTVFDPDPEGISGDINSLAFCPQGRLERLTTASHLIRSTTDPAKSISPSRQLSMCSEDEEWISMPLTVCFRGDAVLAGLGSLGASGVLPPTTLQLSLQLDQPEAAPAPGLPQPHGLRQPGGLRLSGAAAEMMPLGGPRSFCRNSSPQPPSSKTFVIITKYYQTFGRGERERGEPFVKRFPLSQRPFSKLKCPIPAPALPWPSPAPRQSPARRRSSASLPPGLRPIPRPSSR</sequence>
<reference evidence="2" key="1">
    <citation type="journal article" date="2000" name="DNA Seq.">
        <title>A DNA fragment of Desulfovibrio gigas genome containing replication origin related genes.</title>
        <authorList>
            <person name="Broco M."/>
            <person name="Oliveira S."/>
            <person name="Silva G."/>
            <person name="Agostinho M."/>
            <person name="Rodrigues-Pousada C."/>
        </authorList>
    </citation>
    <scope>NUCLEOTIDE SEQUENCE</scope>
    <source>
        <strain evidence="2">ATCC19364</strain>
    </source>
</reference>
<feature type="compositionally biased region" description="Pro residues" evidence="1">
    <location>
        <begin position="441"/>
        <end position="451"/>
    </location>
</feature>
<organism evidence="2">
    <name type="scientific">Megalodesulfovibrio gigas</name>
    <name type="common">Desulfovibrio gigas</name>
    <dbReference type="NCBI Taxonomy" id="879"/>
    <lineage>
        <taxon>Bacteria</taxon>
        <taxon>Pseudomonadati</taxon>
        <taxon>Thermodesulfobacteriota</taxon>
        <taxon>Desulfovibrionia</taxon>
        <taxon>Desulfovibrionales</taxon>
        <taxon>Desulfovibrionaceae</taxon>
        <taxon>Megalodesulfovibrio</taxon>
    </lineage>
</organism>
<evidence type="ECO:0000256" key="1">
    <source>
        <dbReference type="SAM" id="MobiDB-lite"/>
    </source>
</evidence>
<dbReference type="AlphaFoldDB" id="Q9KJI8"/>
<feature type="compositionally biased region" description="Pro residues" evidence="1">
    <location>
        <begin position="413"/>
        <end position="426"/>
    </location>
</feature>
<dbReference type="EMBL" id="AF168003">
    <property type="protein sequence ID" value="AAF34249.1"/>
    <property type="molecule type" value="Genomic_DNA"/>
</dbReference>
<protein>
    <submittedName>
        <fullName evidence="2">Uncharacterized protein</fullName>
    </submittedName>
</protein>
<feature type="compositionally biased region" description="Basic and acidic residues" evidence="1">
    <location>
        <begin position="53"/>
        <end position="65"/>
    </location>
</feature>
<accession>Q9KJI8</accession>
<evidence type="ECO:0000313" key="2">
    <source>
        <dbReference type="EMBL" id="AAF34249.1"/>
    </source>
</evidence>
<feature type="region of interest" description="Disordered" evidence="1">
    <location>
        <begin position="46"/>
        <end position="69"/>
    </location>
</feature>
<feature type="region of interest" description="Disordered" evidence="1">
    <location>
        <begin position="412"/>
        <end position="451"/>
    </location>
</feature>
<proteinExistence type="predicted"/>
<name>Q9KJI8_MEGGA</name>